<proteinExistence type="predicted"/>
<sequence length="120" mass="13412">MVESLPPNEYTLSVLLRACARKSDLKLVEIIHGFAEKYGYDRDGFFQNSLIDAYAKYGMLGSAEAVLQRFSGRDVVSWTTAISGHVGNGKMERALVLFFQMQEEGVQPNVVTILSIMLFD</sequence>
<dbReference type="Proteomes" id="UP000828048">
    <property type="component" value="Chromosome 10"/>
</dbReference>
<dbReference type="EMBL" id="CM037160">
    <property type="protein sequence ID" value="KAH7840781.1"/>
    <property type="molecule type" value="Genomic_DNA"/>
</dbReference>
<name>A0ACB7XK91_9ERIC</name>
<evidence type="ECO:0000313" key="1">
    <source>
        <dbReference type="EMBL" id="KAH7840781.1"/>
    </source>
</evidence>
<keyword evidence="2" id="KW-1185">Reference proteome</keyword>
<evidence type="ECO:0000313" key="2">
    <source>
        <dbReference type="Proteomes" id="UP000828048"/>
    </source>
</evidence>
<reference evidence="1 2" key="1">
    <citation type="journal article" date="2021" name="Hortic Res">
        <title>High-quality reference genome and annotation aids understanding of berry development for evergreen blueberry (Vaccinium darrowii).</title>
        <authorList>
            <person name="Yu J."/>
            <person name="Hulse-Kemp A.M."/>
            <person name="Babiker E."/>
            <person name="Staton M."/>
        </authorList>
    </citation>
    <scope>NUCLEOTIDE SEQUENCE [LARGE SCALE GENOMIC DNA]</scope>
    <source>
        <strain evidence="2">cv. NJ 8807/NJ 8810</strain>
        <tissue evidence="1">Young leaf</tissue>
    </source>
</reference>
<gene>
    <name evidence="1" type="ORF">Vadar_021499</name>
</gene>
<accession>A0ACB7XK91</accession>
<organism evidence="1 2">
    <name type="scientific">Vaccinium darrowii</name>
    <dbReference type="NCBI Taxonomy" id="229202"/>
    <lineage>
        <taxon>Eukaryota</taxon>
        <taxon>Viridiplantae</taxon>
        <taxon>Streptophyta</taxon>
        <taxon>Embryophyta</taxon>
        <taxon>Tracheophyta</taxon>
        <taxon>Spermatophyta</taxon>
        <taxon>Magnoliopsida</taxon>
        <taxon>eudicotyledons</taxon>
        <taxon>Gunneridae</taxon>
        <taxon>Pentapetalae</taxon>
        <taxon>asterids</taxon>
        <taxon>Ericales</taxon>
        <taxon>Ericaceae</taxon>
        <taxon>Vaccinioideae</taxon>
        <taxon>Vaccinieae</taxon>
        <taxon>Vaccinium</taxon>
    </lineage>
</organism>
<comment type="caution">
    <text evidence="1">The sequence shown here is derived from an EMBL/GenBank/DDBJ whole genome shotgun (WGS) entry which is preliminary data.</text>
</comment>
<protein>
    <submittedName>
        <fullName evidence="1">Uncharacterized protein</fullName>
    </submittedName>
</protein>